<evidence type="ECO:0000313" key="2">
    <source>
        <dbReference type="EMBL" id="HIQ72635.1"/>
    </source>
</evidence>
<proteinExistence type="predicted"/>
<dbReference type="GO" id="GO:0010181">
    <property type="term" value="F:FMN binding"/>
    <property type="evidence" value="ECO:0007669"/>
    <property type="project" value="InterPro"/>
</dbReference>
<dbReference type="InterPro" id="IPR008254">
    <property type="entry name" value="Flavodoxin/NO_synth"/>
</dbReference>
<dbReference type="PANTHER" id="PTHR39201:SF1">
    <property type="entry name" value="FLAVODOXIN-LIKE DOMAIN-CONTAINING PROTEIN"/>
    <property type="match status" value="1"/>
</dbReference>
<dbReference type="Pfam" id="PF12682">
    <property type="entry name" value="Flavodoxin_4"/>
    <property type="match status" value="1"/>
</dbReference>
<dbReference type="InterPro" id="IPR029039">
    <property type="entry name" value="Flavoprotein-like_sf"/>
</dbReference>
<feature type="domain" description="Flavodoxin-like" evidence="1">
    <location>
        <begin position="2"/>
        <end position="156"/>
    </location>
</feature>
<comment type="caution">
    <text evidence="2">The sequence shown here is derived from an EMBL/GenBank/DDBJ whole genome shotgun (WGS) entry which is preliminary data.</text>
</comment>
<dbReference type="PANTHER" id="PTHR39201">
    <property type="entry name" value="EXPORTED PROTEIN-RELATED"/>
    <property type="match status" value="1"/>
</dbReference>
<dbReference type="AlphaFoldDB" id="A0A9D1CRG5"/>
<evidence type="ECO:0000313" key="3">
    <source>
        <dbReference type="Proteomes" id="UP000886887"/>
    </source>
</evidence>
<evidence type="ECO:0000259" key="1">
    <source>
        <dbReference type="Pfam" id="PF12682"/>
    </source>
</evidence>
<dbReference type="EMBL" id="DVFJ01000037">
    <property type="protein sequence ID" value="HIQ72635.1"/>
    <property type="molecule type" value="Genomic_DNA"/>
</dbReference>
<gene>
    <name evidence="2" type="ORF">IAB73_10565</name>
</gene>
<reference evidence="2" key="2">
    <citation type="journal article" date="2021" name="PeerJ">
        <title>Extensive microbial diversity within the chicken gut microbiome revealed by metagenomics and culture.</title>
        <authorList>
            <person name="Gilroy R."/>
            <person name="Ravi A."/>
            <person name="Getino M."/>
            <person name="Pursley I."/>
            <person name="Horton D.L."/>
            <person name="Alikhan N.F."/>
            <person name="Baker D."/>
            <person name="Gharbi K."/>
            <person name="Hall N."/>
            <person name="Watson M."/>
            <person name="Adriaenssens E.M."/>
            <person name="Foster-Nyarko E."/>
            <person name="Jarju S."/>
            <person name="Secka A."/>
            <person name="Antonio M."/>
            <person name="Oren A."/>
            <person name="Chaudhuri R.R."/>
            <person name="La Ragione R."/>
            <person name="Hildebrand F."/>
            <person name="Pallen M.J."/>
        </authorList>
    </citation>
    <scope>NUCLEOTIDE SEQUENCE</scope>
    <source>
        <strain evidence="2">ChiSxjej2B14-6234</strain>
    </source>
</reference>
<name>A0A9D1CRG5_9FIRM</name>
<sequence>MKTLVAYFSASGETARLAQTIAQAAGADLHEIRPAQPYTAAGLNWHDDQSRSSVEMRDPACRPAIAGDAPDLTAYDTVFLGFPIWWYQAPRIVETFLASCDFSGKRVVPFATSGGSGMGRTAEILKKSCPTKAVFLPGRRLSSSASLGAIRNWLNELG</sequence>
<dbReference type="NCBIfam" id="NF005501">
    <property type="entry name" value="PRK07116.1"/>
    <property type="match status" value="1"/>
</dbReference>
<organism evidence="2 3">
    <name type="scientific">Candidatus Onthenecus intestinigallinarum</name>
    <dbReference type="NCBI Taxonomy" id="2840875"/>
    <lineage>
        <taxon>Bacteria</taxon>
        <taxon>Bacillati</taxon>
        <taxon>Bacillota</taxon>
        <taxon>Clostridia</taxon>
        <taxon>Eubacteriales</taxon>
        <taxon>Candidatus Onthenecus</taxon>
    </lineage>
</organism>
<dbReference type="SUPFAM" id="SSF52218">
    <property type="entry name" value="Flavoproteins"/>
    <property type="match status" value="1"/>
</dbReference>
<protein>
    <submittedName>
        <fullName evidence="2">NAD(P)H-dependent oxidoreductase</fullName>
    </submittedName>
</protein>
<accession>A0A9D1CRG5</accession>
<dbReference type="Proteomes" id="UP000886887">
    <property type="component" value="Unassembled WGS sequence"/>
</dbReference>
<reference evidence="2" key="1">
    <citation type="submission" date="2020-10" db="EMBL/GenBank/DDBJ databases">
        <authorList>
            <person name="Gilroy R."/>
        </authorList>
    </citation>
    <scope>NUCLEOTIDE SEQUENCE</scope>
    <source>
        <strain evidence="2">ChiSxjej2B14-6234</strain>
    </source>
</reference>
<dbReference type="Gene3D" id="3.40.50.360">
    <property type="match status" value="1"/>
</dbReference>
<dbReference type="GO" id="GO:0016651">
    <property type="term" value="F:oxidoreductase activity, acting on NAD(P)H"/>
    <property type="evidence" value="ECO:0007669"/>
    <property type="project" value="UniProtKB-ARBA"/>
</dbReference>